<sequence>MKKARRFLFLLISIGLTVGVKAEPGKIDLGNRIIDCYQVTMYRWLPEFFKMKGYVIDERGEVYHYFTEDYWEFVTADNIKDGRLVSSVVLEKKFKKVKRVGYIDFAVLVTYKKLMDQGIKGKYSFDGQVIYDAPPAGCAVYERVADDSDQYEEVVLKMTGGTPINNDSAAVKPLISWLKSMDVYHCIGEDS</sequence>
<feature type="chain" id="PRO_5045089396" description="Chalcone isomerase domain-containing protein" evidence="1">
    <location>
        <begin position="23"/>
        <end position="191"/>
    </location>
</feature>
<name>A0ABS5ZAU6_9GAMM</name>
<dbReference type="Proteomes" id="UP000690515">
    <property type="component" value="Unassembled WGS sequence"/>
</dbReference>
<proteinExistence type="predicted"/>
<evidence type="ECO:0008006" key="4">
    <source>
        <dbReference type="Google" id="ProtNLM"/>
    </source>
</evidence>
<gene>
    <name evidence="2" type="ORF">KCG35_08945</name>
</gene>
<comment type="caution">
    <text evidence="2">The sequence shown here is derived from an EMBL/GenBank/DDBJ whole genome shotgun (WGS) entry which is preliminary data.</text>
</comment>
<organism evidence="2 3">
    <name type="scientific">Zooshikella harenae</name>
    <dbReference type="NCBI Taxonomy" id="2827238"/>
    <lineage>
        <taxon>Bacteria</taxon>
        <taxon>Pseudomonadati</taxon>
        <taxon>Pseudomonadota</taxon>
        <taxon>Gammaproteobacteria</taxon>
        <taxon>Oceanospirillales</taxon>
        <taxon>Zooshikellaceae</taxon>
        <taxon>Zooshikella</taxon>
    </lineage>
</organism>
<keyword evidence="3" id="KW-1185">Reference proteome</keyword>
<keyword evidence="1" id="KW-0732">Signal</keyword>
<accession>A0ABS5ZAU6</accession>
<evidence type="ECO:0000313" key="3">
    <source>
        <dbReference type="Proteomes" id="UP000690515"/>
    </source>
</evidence>
<dbReference type="EMBL" id="JAGSOY010000016">
    <property type="protein sequence ID" value="MBU2711186.1"/>
    <property type="molecule type" value="Genomic_DNA"/>
</dbReference>
<evidence type="ECO:0000256" key="1">
    <source>
        <dbReference type="SAM" id="SignalP"/>
    </source>
</evidence>
<feature type="signal peptide" evidence="1">
    <location>
        <begin position="1"/>
        <end position="22"/>
    </location>
</feature>
<reference evidence="2 3" key="1">
    <citation type="submission" date="2021-04" db="EMBL/GenBank/DDBJ databases">
        <authorList>
            <person name="Pira H."/>
            <person name="Risdian C."/>
            <person name="Wink J."/>
        </authorList>
    </citation>
    <scope>NUCLEOTIDE SEQUENCE [LARGE SCALE GENOMIC DNA]</scope>
    <source>
        <strain evidence="2 3">WH53</strain>
    </source>
</reference>
<dbReference type="RefSeq" id="WP_215819349.1">
    <property type="nucleotide sequence ID" value="NZ_JAGSOY010000016.1"/>
</dbReference>
<protein>
    <recommendedName>
        <fullName evidence="4">Chalcone isomerase domain-containing protein</fullName>
    </recommendedName>
</protein>
<evidence type="ECO:0000313" key="2">
    <source>
        <dbReference type="EMBL" id="MBU2711186.1"/>
    </source>
</evidence>